<accession>A0A0F9LCK3</accession>
<reference evidence="3" key="1">
    <citation type="journal article" date="2015" name="Nature">
        <title>Complex archaea that bridge the gap between prokaryotes and eukaryotes.</title>
        <authorList>
            <person name="Spang A."/>
            <person name="Saw J.H."/>
            <person name="Jorgensen S.L."/>
            <person name="Zaremba-Niedzwiedzka K."/>
            <person name="Martijn J."/>
            <person name="Lind A.E."/>
            <person name="van Eijk R."/>
            <person name="Schleper C."/>
            <person name="Guy L."/>
            <person name="Ettema T.J."/>
        </authorList>
    </citation>
    <scope>NUCLEOTIDE SEQUENCE</scope>
</reference>
<protein>
    <recommendedName>
        <fullName evidence="2">DUF112 domain-containing protein</fullName>
    </recommendedName>
</protein>
<feature type="transmembrane region" description="Helical" evidence="1">
    <location>
        <begin position="60"/>
        <end position="81"/>
    </location>
</feature>
<feature type="non-terminal residue" evidence="3">
    <location>
        <position position="107"/>
    </location>
</feature>
<dbReference type="PANTHER" id="PTHR35342">
    <property type="entry name" value="TRICARBOXYLIC TRANSPORT PROTEIN"/>
    <property type="match status" value="1"/>
</dbReference>
<evidence type="ECO:0000313" key="3">
    <source>
        <dbReference type="EMBL" id="KKM61925.1"/>
    </source>
</evidence>
<organism evidence="3">
    <name type="scientific">marine sediment metagenome</name>
    <dbReference type="NCBI Taxonomy" id="412755"/>
    <lineage>
        <taxon>unclassified sequences</taxon>
        <taxon>metagenomes</taxon>
        <taxon>ecological metagenomes</taxon>
    </lineage>
</organism>
<gene>
    <name evidence="3" type="ORF">LCGC14_1526880</name>
</gene>
<evidence type="ECO:0000259" key="2">
    <source>
        <dbReference type="Pfam" id="PF01970"/>
    </source>
</evidence>
<dbReference type="PANTHER" id="PTHR35342:SF5">
    <property type="entry name" value="TRICARBOXYLIC TRANSPORT PROTEIN"/>
    <property type="match status" value="1"/>
</dbReference>
<proteinExistence type="predicted"/>
<keyword evidence="1" id="KW-1133">Transmembrane helix</keyword>
<dbReference type="Pfam" id="PF01970">
    <property type="entry name" value="TctA"/>
    <property type="match status" value="1"/>
</dbReference>
<dbReference type="InterPro" id="IPR002823">
    <property type="entry name" value="DUF112_TM"/>
</dbReference>
<feature type="transmembrane region" description="Helical" evidence="1">
    <location>
        <begin position="30"/>
        <end position="48"/>
    </location>
</feature>
<keyword evidence="1" id="KW-0812">Transmembrane</keyword>
<name>A0A0F9LCK3_9ZZZZ</name>
<dbReference type="EMBL" id="LAZR01011396">
    <property type="protein sequence ID" value="KKM61925.1"/>
    <property type="molecule type" value="Genomic_DNA"/>
</dbReference>
<keyword evidence="1" id="KW-0472">Membrane</keyword>
<feature type="domain" description="DUF112" evidence="2">
    <location>
        <begin position="21"/>
        <end position="106"/>
    </location>
</feature>
<feature type="transmembrane region" description="Helical" evidence="1">
    <location>
        <begin position="6"/>
        <end position="23"/>
    </location>
</feature>
<evidence type="ECO:0000256" key="1">
    <source>
        <dbReference type="SAM" id="Phobius"/>
    </source>
</evidence>
<dbReference type="AlphaFoldDB" id="A0A0F9LCK3"/>
<sequence>MDTSLIVVGLVNVITLTNISLILGGTLLGLFVGAMPGLSATMALALLLPLTYNMDPASGLSMLAALYVGASYGGSISAILLRTPGTPSAAATVLDGYPLSQQGQAGA</sequence>
<comment type="caution">
    <text evidence="3">The sequence shown here is derived from an EMBL/GenBank/DDBJ whole genome shotgun (WGS) entry which is preliminary data.</text>
</comment>